<proteinExistence type="predicted"/>
<dbReference type="Pfam" id="PF00534">
    <property type="entry name" value="Glycos_transf_1"/>
    <property type="match status" value="1"/>
</dbReference>
<reference evidence="3 4" key="1">
    <citation type="submission" date="2018-03" db="EMBL/GenBank/DDBJ databases">
        <title>Ahniella affigens gen. nov., sp. nov., a gammaproteobacterium isolated from sandy soil near a stream.</title>
        <authorList>
            <person name="Ko Y."/>
            <person name="Kim J.-H."/>
        </authorList>
    </citation>
    <scope>NUCLEOTIDE SEQUENCE [LARGE SCALE GENOMIC DNA]</scope>
    <source>
        <strain evidence="3 4">D13</strain>
    </source>
</reference>
<sequence length="369" mass="40075">MHVLQVLPALNAGGVERGTLEIADALVRAGHRATVLSAGGRMVAPLTQLGAAHITLDLGAKSPLTLTKLPSLRRLLAGGDFDIVHVRSRLPAWMVWLAWRSLPKRRRPRLVSTVHGLNSPSAYSRIMLCGERVIVVSDTVRRYVLEHYPETNPGKLVLIPRGIDPDQFPHGYQTSADWRERFVAAYPSLAGPAPWLCLPGRGTRLKGHETALHLLANLIKQGQDARLIMLGAQQDGRDHYTEQLVATATALGIGAKVVMTPPRPDVRDVFAASHAVLQLSTKPEAFGRTVVEALQLGVPVVGFDHGGAGELLRELFPVGLVAHDDPEALGNVTLQVVQNRPIVPAFSRYRLADMQAATLTVYRDLLCTA</sequence>
<dbReference type="KEGG" id="xba:C7S18_10920"/>
<feature type="domain" description="Glycosyl transferase family 1" evidence="1">
    <location>
        <begin position="197"/>
        <end position="340"/>
    </location>
</feature>
<reference evidence="3 4" key="2">
    <citation type="submission" date="2018-03" db="EMBL/GenBank/DDBJ databases">
        <authorList>
            <person name="Keele B.F."/>
        </authorList>
    </citation>
    <scope>NUCLEOTIDE SEQUENCE [LARGE SCALE GENOMIC DNA]</scope>
    <source>
        <strain evidence="3 4">D13</strain>
    </source>
</reference>
<feature type="domain" description="Glycosyltransferase subfamily 4-like N-terminal" evidence="2">
    <location>
        <begin position="13"/>
        <end position="167"/>
    </location>
</feature>
<dbReference type="InterPro" id="IPR028098">
    <property type="entry name" value="Glyco_trans_4-like_N"/>
</dbReference>
<dbReference type="InterPro" id="IPR001296">
    <property type="entry name" value="Glyco_trans_1"/>
</dbReference>
<evidence type="ECO:0000259" key="1">
    <source>
        <dbReference type="Pfam" id="PF00534"/>
    </source>
</evidence>
<dbReference type="PANTHER" id="PTHR12526:SF638">
    <property type="entry name" value="SPORE COAT PROTEIN SA"/>
    <property type="match status" value="1"/>
</dbReference>
<dbReference type="GO" id="GO:0016757">
    <property type="term" value="F:glycosyltransferase activity"/>
    <property type="evidence" value="ECO:0007669"/>
    <property type="project" value="InterPro"/>
</dbReference>
<dbReference type="PANTHER" id="PTHR12526">
    <property type="entry name" value="GLYCOSYLTRANSFERASE"/>
    <property type="match status" value="1"/>
</dbReference>
<dbReference type="OrthoDB" id="8523124at2"/>
<evidence type="ECO:0000313" key="4">
    <source>
        <dbReference type="Proteomes" id="UP000241074"/>
    </source>
</evidence>
<dbReference type="Gene3D" id="3.40.50.2000">
    <property type="entry name" value="Glycogen Phosphorylase B"/>
    <property type="match status" value="2"/>
</dbReference>
<evidence type="ECO:0000313" key="3">
    <source>
        <dbReference type="EMBL" id="AVP97680.1"/>
    </source>
</evidence>
<keyword evidence="3" id="KW-0808">Transferase</keyword>
<dbReference type="RefSeq" id="WP_106891600.1">
    <property type="nucleotide sequence ID" value="NZ_CP027860.1"/>
</dbReference>
<protein>
    <submittedName>
        <fullName evidence="3">Glycosyl transferase</fullName>
    </submittedName>
</protein>
<dbReference type="SUPFAM" id="SSF53756">
    <property type="entry name" value="UDP-Glycosyltransferase/glycogen phosphorylase"/>
    <property type="match status" value="1"/>
</dbReference>
<organism evidence="3 4">
    <name type="scientific">Ahniella affigens</name>
    <dbReference type="NCBI Taxonomy" id="2021234"/>
    <lineage>
        <taxon>Bacteria</taxon>
        <taxon>Pseudomonadati</taxon>
        <taxon>Pseudomonadota</taxon>
        <taxon>Gammaproteobacteria</taxon>
        <taxon>Lysobacterales</taxon>
        <taxon>Rhodanobacteraceae</taxon>
        <taxon>Ahniella</taxon>
    </lineage>
</organism>
<gene>
    <name evidence="3" type="ORF">C7S18_10920</name>
</gene>
<dbReference type="AlphaFoldDB" id="A0A2P1PS73"/>
<dbReference type="GO" id="GO:1901135">
    <property type="term" value="P:carbohydrate derivative metabolic process"/>
    <property type="evidence" value="ECO:0007669"/>
    <property type="project" value="UniProtKB-ARBA"/>
</dbReference>
<accession>A0A2P1PS73</accession>
<keyword evidence="4" id="KW-1185">Reference proteome</keyword>
<dbReference type="Pfam" id="PF13439">
    <property type="entry name" value="Glyco_transf_4"/>
    <property type="match status" value="1"/>
</dbReference>
<dbReference type="Proteomes" id="UP000241074">
    <property type="component" value="Chromosome"/>
</dbReference>
<evidence type="ECO:0000259" key="2">
    <source>
        <dbReference type="Pfam" id="PF13439"/>
    </source>
</evidence>
<dbReference type="EMBL" id="CP027860">
    <property type="protein sequence ID" value="AVP97680.1"/>
    <property type="molecule type" value="Genomic_DNA"/>
</dbReference>
<name>A0A2P1PS73_9GAMM</name>